<evidence type="ECO:0000313" key="1">
    <source>
        <dbReference type="EMBL" id="PKD79309.1"/>
    </source>
</evidence>
<name>A0AAP8LAR1_ECOLX</name>
<dbReference type="Proteomes" id="UP000233549">
    <property type="component" value="Unassembled WGS sequence"/>
</dbReference>
<feature type="non-terminal residue" evidence="1">
    <location>
        <position position="141"/>
    </location>
</feature>
<accession>A0AAP8LAR1</accession>
<dbReference type="AlphaFoldDB" id="A0AAP8LAR1"/>
<proteinExistence type="predicted"/>
<sequence>MTDQNNVAQPAIVVTLTRTLGAHGAAFDPPGPHRAFTYDHQPGNVGAHRLGAAWQKAASGGSGDHIDRGLELLQALQEAGFGVFEVSEIAAPVADERAEFERWLLHDGDTAPIGYCATELTLARAAWDERARRAGLACAPA</sequence>
<organism evidence="1 2">
    <name type="scientific">Escherichia coli</name>
    <dbReference type="NCBI Taxonomy" id="562"/>
    <lineage>
        <taxon>Bacteria</taxon>
        <taxon>Pseudomonadati</taxon>
        <taxon>Pseudomonadota</taxon>
        <taxon>Gammaproteobacteria</taxon>
        <taxon>Enterobacterales</taxon>
        <taxon>Enterobacteriaceae</taxon>
        <taxon>Escherichia</taxon>
    </lineage>
</organism>
<reference evidence="1 2" key="1">
    <citation type="submission" date="2017-12" db="EMBL/GenBank/DDBJ databases">
        <title>Rapid rising of carbapenem-resistant Enterobacteriaceae(CRE) and emergence of colistin resistance genemcr-1 in CRE in the hospital of Henan, China.</title>
        <authorList>
            <person name="Sun Q."/>
            <person name="Zhang R."/>
            <person name="Li Y."/>
            <person name="Shen Y."/>
            <person name="Zhang Y."/>
            <person name="Yang J."/>
            <person name="Shu L."/>
            <person name="Zhou H."/>
            <person name="Wang Y."/>
            <person name="Wang B."/>
            <person name="Shen Z."/>
        </authorList>
    </citation>
    <scope>NUCLEOTIDE SEQUENCE [LARGE SCALE GENOMIC DNA]</scope>
    <source>
        <strain evidence="1 2">3512</strain>
    </source>
</reference>
<comment type="caution">
    <text evidence="1">The sequence shown here is derived from an EMBL/GenBank/DDBJ whole genome shotgun (WGS) entry which is preliminary data.</text>
</comment>
<protein>
    <submittedName>
        <fullName evidence="1">Uncharacterized protein</fullName>
    </submittedName>
</protein>
<gene>
    <name evidence="1" type="ORF">CWS33_28150</name>
</gene>
<evidence type="ECO:0000313" key="2">
    <source>
        <dbReference type="Proteomes" id="UP000233549"/>
    </source>
</evidence>
<dbReference type="EMBL" id="PITP01000222">
    <property type="protein sequence ID" value="PKD79309.1"/>
    <property type="molecule type" value="Genomic_DNA"/>
</dbReference>